<evidence type="ECO:0000313" key="2">
    <source>
        <dbReference type="Proteomes" id="UP000033998"/>
    </source>
</evidence>
<dbReference type="AlphaFoldDB" id="A0A837HNT8"/>
<evidence type="ECO:0000313" key="1">
    <source>
        <dbReference type="EMBL" id="KKR01544.1"/>
    </source>
</evidence>
<evidence type="ECO:0008006" key="3">
    <source>
        <dbReference type="Google" id="ProtNLM"/>
    </source>
</evidence>
<sequence length="60" mass="7211">MQLQKENKVTITLEIDREFYEDLEAEATRWKIPISKMLTRIFYAYFMSLANTESGYKLEI</sequence>
<gene>
    <name evidence="1" type="ORF">UT27_C0007G0024</name>
</gene>
<dbReference type="Proteomes" id="UP000033998">
    <property type="component" value="Unassembled WGS sequence"/>
</dbReference>
<name>A0A837HNT8_9BACT</name>
<dbReference type="EMBL" id="LBWE01000007">
    <property type="protein sequence ID" value="KKR01544.1"/>
    <property type="molecule type" value="Genomic_DNA"/>
</dbReference>
<accession>A0A837HNT8</accession>
<reference evidence="1 2" key="1">
    <citation type="journal article" date="2015" name="Nature">
        <title>rRNA introns, odd ribosomes, and small enigmatic genomes across a large radiation of phyla.</title>
        <authorList>
            <person name="Brown C.T."/>
            <person name="Hug L.A."/>
            <person name="Thomas B.C."/>
            <person name="Sharon I."/>
            <person name="Castelle C.J."/>
            <person name="Singh A."/>
            <person name="Wilkins M.J."/>
            <person name="Williams K.H."/>
            <person name="Banfield J.F."/>
        </authorList>
    </citation>
    <scope>NUCLEOTIDE SEQUENCE [LARGE SCALE GENOMIC DNA]</scope>
</reference>
<protein>
    <recommendedName>
        <fullName evidence="3">Ribbon-helix-helix protein CopG domain-containing protein</fullName>
    </recommendedName>
</protein>
<organism evidence="1 2">
    <name type="scientific">Candidatus Nomurabacteria bacterium GW2011_GWD2_39_12</name>
    <dbReference type="NCBI Taxonomy" id="1618759"/>
    <lineage>
        <taxon>Bacteria</taxon>
        <taxon>Candidatus Nomuraibacteriota</taxon>
    </lineage>
</organism>
<comment type="caution">
    <text evidence="1">The sequence shown here is derived from an EMBL/GenBank/DDBJ whole genome shotgun (WGS) entry which is preliminary data.</text>
</comment>
<proteinExistence type="predicted"/>